<keyword evidence="2" id="KW-0067">ATP-binding</keyword>
<dbReference type="Proteomes" id="UP000463883">
    <property type="component" value="Chromosome"/>
</dbReference>
<sequence length="761" mass="88181">MKSNNNFGEKGNNRNLLSDRNALRLIDLYSHKNIIDVEATINQVEPAHLIPKLTIGRNTVELSFTVGRKKQYVVKNIKNFCENMYREETVSYGKELTLTHHLSMFDDVSKPLVSYIMDRYNEIESYRSDSYYDSNFGYDNTKRYMRIGPKNLDILIDILKDQEINITGYEYMKGRYTYSEDKDTWKKKREASYKIIEYTPKIQISVEQTSLKEYLVKSPQFDFMVGKEHLYIADDCELWQTNNEFTEKMKSFIEILNAGDGKICLAEKDMNSFFSNVMGQIREYVEIFSGEEILKSFMPDKGRIKIYLDCPSNDTITSKLLCEYGEGVVFDIMSNEQVFETWAGGQTEKALEGARTVRDLILEDRAKIVLTKYFDGYERKSGILYFAGNDERIYEFVHVAAKGLTKIGSVFTTEKYRRIGNAVLPKASVGVKLESDLLKLDFDLEQFPIAELMGALEHYRHKKKYYRMKDGGFVDLNNNEFAELLSFVDDFGIIKSDLEKGSFELPKYKSLLLNSTLKNSKSIKFDRDGHFKSLIRGMSAIEDSDHPIPESLLGVLRDYQKEGFQWLKTMTKYGFCGILADEMGLGKTLQVISLLEDARETIYSEMRDSLCNDINSENQIQILAVIISPASLVLNWQREIYKFASQINVLSVIGTASERKKLIKSASRETVLLTSYDLLRRDLEHYQKMQFDFCIIDEAQYIKNSSTQNAKAVKLIKSIQRFALTGTPIENRLSELWSIFDFLMPQYLYSYNKFKENMKWP</sequence>
<dbReference type="Gene3D" id="3.40.50.10810">
    <property type="entry name" value="Tandem AAA-ATPase domain"/>
    <property type="match status" value="1"/>
</dbReference>
<dbReference type="Pfam" id="PF08455">
    <property type="entry name" value="SNF2_assoc"/>
    <property type="match status" value="1"/>
</dbReference>
<dbReference type="SUPFAM" id="SSF52540">
    <property type="entry name" value="P-loop containing nucleoside triphosphate hydrolases"/>
    <property type="match status" value="1"/>
</dbReference>
<proteinExistence type="predicted"/>
<protein>
    <submittedName>
        <fullName evidence="2">DEAD/DEAH box helicase family protein</fullName>
    </submittedName>
</protein>
<dbReference type="InterPro" id="IPR027417">
    <property type="entry name" value="P-loop_NTPase"/>
</dbReference>
<dbReference type="InterPro" id="IPR014001">
    <property type="entry name" value="Helicase_ATP-bd"/>
</dbReference>
<dbReference type="Pfam" id="PF00176">
    <property type="entry name" value="SNF2-rel_dom"/>
    <property type="match status" value="1"/>
</dbReference>
<keyword evidence="2" id="KW-0378">Hydrolase</keyword>
<reference evidence="2 3" key="1">
    <citation type="submission" date="2020-01" db="EMBL/GenBank/DDBJ databases">
        <title>Genomic analysis of Aminipila sp. CBA3637.</title>
        <authorList>
            <person name="Kim Y.B."/>
            <person name="Roh S.W."/>
        </authorList>
    </citation>
    <scope>NUCLEOTIDE SEQUENCE [LARGE SCALE GENOMIC DNA]</scope>
    <source>
        <strain evidence="2 3">CBA3637</strain>
    </source>
</reference>
<keyword evidence="2" id="KW-0347">Helicase</keyword>
<dbReference type="PROSITE" id="PS51192">
    <property type="entry name" value="HELICASE_ATP_BIND_1"/>
    <property type="match status" value="1"/>
</dbReference>
<organism evidence="2 3">
    <name type="scientific">Aminipila terrae</name>
    <dbReference type="NCBI Taxonomy" id="2697030"/>
    <lineage>
        <taxon>Bacteria</taxon>
        <taxon>Bacillati</taxon>
        <taxon>Bacillota</taxon>
        <taxon>Clostridia</taxon>
        <taxon>Peptostreptococcales</taxon>
        <taxon>Anaerovoracaceae</taxon>
        <taxon>Aminipila</taxon>
    </lineage>
</organism>
<dbReference type="KEGG" id="amic:Ami3637_14085"/>
<dbReference type="InterPro" id="IPR038718">
    <property type="entry name" value="SNF2-like_sf"/>
</dbReference>
<dbReference type="InterPro" id="IPR013663">
    <property type="entry name" value="Helicase_SWF/SNF/SWI_bac"/>
</dbReference>
<gene>
    <name evidence="2" type="ORF">Ami3637_14085</name>
</gene>
<evidence type="ECO:0000313" key="2">
    <source>
        <dbReference type="EMBL" id="QHI73354.1"/>
    </source>
</evidence>
<dbReference type="EMBL" id="CP047591">
    <property type="protein sequence ID" value="QHI73354.1"/>
    <property type="molecule type" value="Genomic_DNA"/>
</dbReference>
<evidence type="ECO:0000313" key="3">
    <source>
        <dbReference type="Proteomes" id="UP000463883"/>
    </source>
</evidence>
<dbReference type="PANTHER" id="PTHR10799">
    <property type="entry name" value="SNF2/RAD54 HELICASE FAMILY"/>
    <property type="match status" value="1"/>
</dbReference>
<feature type="domain" description="Helicase ATP-binding" evidence="1">
    <location>
        <begin position="568"/>
        <end position="746"/>
    </location>
</feature>
<keyword evidence="2" id="KW-0547">Nucleotide-binding</keyword>
<dbReference type="AlphaFoldDB" id="A0A6P1ML06"/>
<dbReference type="GO" id="GO:0005524">
    <property type="term" value="F:ATP binding"/>
    <property type="evidence" value="ECO:0007669"/>
    <property type="project" value="InterPro"/>
</dbReference>
<dbReference type="GO" id="GO:0004386">
    <property type="term" value="F:helicase activity"/>
    <property type="evidence" value="ECO:0007669"/>
    <property type="project" value="UniProtKB-KW"/>
</dbReference>
<name>A0A6P1ML06_9FIRM</name>
<keyword evidence="3" id="KW-1185">Reference proteome</keyword>
<dbReference type="InterPro" id="IPR000330">
    <property type="entry name" value="SNF2_N"/>
</dbReference>
<accession>A0A6P1ML06</accession>
<evidence type="ECO:0000259" key="1">
    <source>
        <dbReference type="PROSITE" id="PS51192"/>
    </source>
</evidence>
<dbReference type="SMART" id="SM00487">
    <property type="entry name" value="DEXDc"/>
    <property type="match status" value="1"/>
</dbReference>